<evidence type="ECO:0000313" key="10">
    <source>
        <dbReference type="Proteomes" id="UP001447188"/>
    </source>
</evidence>
<comment type="similarity">
    <text evidence="5">Belongs to the SAT4 family.</text>
</comment>
<dbReference type="PANTHER" id="PTHR33048">
    <property type="entry name" value="PTH11-LIKE INTEGRAL MEMBRANE PROTEIN (AFU_ORTHOLOGUE AFUA_5G11245)"/>
    <property type="match status" value="1"/>
</dbReference>
<name>A0ABR3GKZ9_9PEZI</name>
<organism evidence="9 10">
    <name type="scientific">Discina gigas</name>
    <dbReference type="NCBI Taxonomy" id="1032678"/>
    <lineage>
        <taxon>Eukaryota</taxon>
        <taxon>Fungi</taxon>
        <taxon>Dikarya</taxon>
        <taxon>Ascomycota</taxon>
        <taxon>Pezizomycotina</taxon>
        <taxon>Pezizomycetes</taxon>
        <taxon>Pezizales</taxon>
        <taxon>Discinaceae</taxon>
        <taxon>Discina</taxon>
    </lineage>
</organism>
<evidence type="ECO:0000256" key="5">
    <source>
        <dbReference type="ARBA" id="ARBA00038359"/>
    </source>
</evidence>
<dbReference type="Pfam" id="PF20684">
    <property type="entry name" value="Fung_rhodopsin"/>
    <property type="match status" value="1"/>
</dbReference>
<feature type="transmembrane region" description="Helical" evidence="7">
    <location>
        <begin position="50"/>
        <end position="73"/>
    </location>
</feature>
<feature type="transmembrane region" description="Helical" evidence="7">
    <location>
        <begin position="12"/>
        <end position="38"/>
    </location>
</feature>
<keyword evidence="3 7" id="KW-1133">Transmembrane helix</keyword>
<reference evidence="9 10" key="1">
    <citation type="submission" date="2024-02" db="EMBL/GenBank/DDBJ databases">
        <title>Discinaceae phylogenomics.</title>
        <authorList>
            <person name="Dirks A.C."/>
            <person name="James T.Y."/>
        </authorList>
    </citation>
    <scope>NUCLEOTIDE SEQUENCE [LARGE SCALE GENOMIC DNA]</scope>
    <source>
        <strain evidence="9 10">ACD0624</strain>
    </source>
</reference>
<protein>
    <recommendedName>
        <fullName evidence="8">Rhodopsin domain-containing protein</fullName>
    </recommendedName>
</protein>
<evidence type="ECO:0000313" key="9">
    <source>
        <dbReference type="EMBL" id="KAL0636605.1"/>
    </source>
</evidence>
<keyword evidence="2 7" id="KW-0812">Transmembrane</keyword>
<evidence type="ECO:0000256" key="6">
    <source>
        <dbReference type="SAM" id="MobiDB-lite"/>
    </source>
</evidence>
<comment type="caution">
    <text evidence="9">The sequence shown here is derived from an EMBL/GenBank/DDBJ whole genome shotgun (WGS) entry which is preliminary data.</text>
</comment>
<proteinExistence type="inferred from homology"/>
<keyword evidence="10" id="KW-1185">Reference proteome</keyword>
<evidence type="ECO:0000256" key="2">
    <source>
        <dbReference type="ARBA" id="ARBA00022692"/>
    </source>
</evidence>
<dbReference type="Proteomes" id="UP001447188">
    <property type="component" value="Unassembled WGS sequence"/>
</dbReference>
<evidence type="ECO:0000259" key="8">
    <source>
        <dbReference type="Pfam" id="PF20684"/>
    </source>
</evidence>
<feature type="compositionally biased region" description="Basic and acidic residues" evidence="6">
    <location>
        <begin position="117"/>
        <end position="131"/>
    </location>
</feature>
<comment type="subcellular location">
    <subcellularLocation>
        <location evidence="1">Membrane</location>
        <topology evidence="1">Multi-pass membrane protein</topology>
    </subcellularLocation>
</comment>
<evidence type="ECO:0000256" key="7">
    <source>
        <dbReference type="SAM" id="Phobius"/>
    </source>
</evidence>
<dbReference type="InterPro" id="IPR049326">
    <property type="entry name" value="Rhodopsin_dom_fungi"/>
</dbReference>
<keyword evidence="4 7" id="KW-0472">Membrane</keyword>
<evidence type="ECO:0000256" key="1">
    <source>
        <dbReference type="ARBA" id="ARBA00004141"/>
    </source>
</evidence>
<feature type="domain" description="Rhodopsin" evidence="8">
    <location>
        <begin position="5"/>
        <end position="64"/>
    </location>
</feature>
<evidence type="ECO:0000256" key="4">
    <source>
        <dbReference type="ARBA" id="ARBA00023136"/>
    </source>
</evidence>
<dbReference type="InterPro" id="IPR052337">
    <property type="entry name" value="SAT4-like"/>
</dbReference>
<accession>A0ABR3GKZ9</accession>
<sequence>MSIPGARARCLDAYGLAIAIPAANLGLDVAVALLPVRMILTISLPGRSKAMILVMLGLGALAEVTIGLVCINAPALRPLLKRLSGNTSKPSDKSTVDTRSSGGYRGGESIALGPIQRPDKTKSRSRSRDDGTSSVEQFRPNDVNCTITEIGTEEHGYVGCQYHDQVGENSSDHEDSIGCECTHGILRKMEVAVTVSDRV</sequence>
<evidence type="ECO:0000256" key="3">
    <source>
        <dbReference type="ARBA" id="ARBA00022989"/>
    </source>
</evidence>
<feature type="region of interest" description="Disordered" evidence="6">
    <location>
        <begin position="82"/>
        <end position="138"/>
    </location>
</feature>
<dbReference type="PANTHER" id="PTHR33048:SF47">
    <property type="entry name" value="INTEGRAL MEMBRANE PROTEIN-RELATED"/>
    <property type="match status" value="1"/>
</dbReference>
<gene>
    <name evidence="9" type="ORF">Q9L58_004450</name>
</gene>
<dbReference type="EMBL" id="JBBBZM010000047">
    <property type="protein sequence ID" value="KAL0636605.1"/>
    <property type="molecule type" value="Genomic_DNA"/>
</dbReference>